<proteinExistence type="predicted"/>
<dbReference type="EMBL" id="CAJVQB010008289">
    <property type="protein sequence ID" value="CAG8716800.1"/>
    <property type="molecule type" value="Genomic_DNA"/>
</dbReference>
<reference evidence="2 3" key="1">
    <citation type="submission" date="2021-06" db="EMBL/GenBank/DDBJ databases">
        <authorList>
            <person name="Kallberg Y."/>
            <person name="Tangrot J."/>
            <person name="Rosling A."/>
        </authorList>
    </citation>
    <scope>NUCLEOTIDE SEQUENCE [LARGE SCALE GENOMIC DNA]</scope>
    <source>
        <strain evidence="2 3">120-4 pot B 10/14</strain>
    </source>
</reference>
<evidence type="ECO:0000256" key="1">
    <source>
        <dbReference type="SAM" id="MobiDB-lite"/>
    </source>
</evidence>
<feature type="region of interest" description="Disordered" evidence="1">
    <location>
        <begin position="54"/>
        <end position="76"/>
    </location>
</feature>
<evidence type="ECO:0000313" key="3">
    <source>
        <dbReference type="Proteomes" id="UP000789901"/>
    </source>
</evidence>
<protein>
    <submittedName>
        <fullName evidence="2">21283_t:CDS:1</fullName>
    </submittedName>
</protein>
<comment type="caution">
    <text evidence="2">The sequence shown here is derived from an EMBL/GenBank/DDBJ whole genome shotgun (WGS) entry which is preliminary data.</text>
</comment>
<accession>A0ABN7V221</accession>
<evidence type="ECO:0000313" key="2">
    <source>
        <dbReference type="EMBL" id="CAG8716800.1"/>
    </source>
</evidence>
<name>A0ABN7V221_GIGMA</name>
<gene>
    <name evidence="2" type="ORF">GMARGA_LOCUS13195</name>
</gene>
<dbReference type="Proteomes" id="UP000789901">
    <property type="component" value="Unassembled WGS sequence"/>
</dbReference>
<organism evidence="2 3">
    <name type="scientific">Gigaspora margarita</name>
    <dbReference type="NCBI Taxonomy" id="4874"/>
    <lineage>
        <taxon>Eukaryota</taxon>
        <taxon>Fungi</taxon>
        <taxon>Fungi incertae sedis</taxon>
        <taxon>Mucoromycota</taxon>
        <taxon>Glomeromycotina</taxon>
        <taxon>Glomeromycetes</taxon>
        <taxon>Diversisporales</taxon>
        <taxon>Gigasporaceae</taxon>
        <taxon>Gigaspora</taxon>
    </lineage>
</organism>
<keyword evidence="3" id="KW-1185">Reference proteome</keyword>
<sequence>MNNQYCSAHKTTPYNLVFGQYPRCDMDLVDILENGRQNEEPNSSFYDLHETDSESTFVTANSDSSNNDDNDLDSSTSQVYSITPQEIIDVSDSDSSQESMDTVISRRYTSQEKEKWQASPIEVIDESRRPLYYITNTTRPTFEQHESIQLSAILNNKKDREYIRSNIEKEYKTKRGRVFELGELVKIRVPDVDKLTMDQRSLPCKILQKQPNCDAYQVACQFGVLENWYSASELEPLGTSDYPALEVVPLNILISLREASFKQNNLRLSPFTRQATQRSQSIATVNNEFSNNINITSE</sequence>